<dbReference type="InterPro" id="IPR017670">
    <property type="entry name" value="Phosphonate_degrad-assoc"/>
</dbReference>
<accession>A0A1Y6B2P8</accession>
<dbReference type="InterPro" id="IPR052567">
    <property type="entry name" value="OP_Dioxygenase"/>
</dbReference>
<gene>
    <name evidence="2" type="ORF">SAMN05428998_101100</name>
</gene>
<dbReference type="Gene3D" id="1.10.3210.10">
    <property type="entry name" value="Hypothetical protein af1432"/>
    <property type="match status" value="1"/>
</dbReference>
<dbReference type="EMBL" id="FWZX01000001">
    <property type="protein sequence ID" value="SME88485.1"/>
    <property type="molecule type" value="Genomic_DNA"/>
</dbReference>
<dbReference type="AlphaFoldDB" id="A0A1Y6B2P8"/>
<sequence length="182" mass="19858">MDIETLFGLFDAKGAESYGESVTQIEHALQCAHLAEAEGASGALVTAALLHDVGHLLHRDTRAAYERAVDDRHEALAAKALAGLFGPEVCEPIRLHVDAKRYLCLREPGYFGSLSPTSVMTLRLQGGPMDAAEADAFERDPHFEDAVRLRRWDEGGKVPDRATPALAHFRAIAERCLAPTDR</sequence>
<dbReference type="RefSeq" id="WP_089229518.1">
    <property type="nucleotide sequence ID" value="NZ_FWZX01000001.1"/>
</dbReference>
<dbReference type="SUPFAM" id="SSF109604">
    <property type="entry name" value="HD-domain/PDEase-like"/>
    <property type="match status" value="1"/>
</dbReference>
<evidence type="ECO:0000313" key="2">
    <source>
        <dbReference type="EMBL" id="SME88485.1"/>
    </source>
</evidence>
<dbReference type="STRING" id="560819.SAMN05428998_101100"/>
<protein>
    <submittedName>
        <fullName evidence="2">Phosphonate degradation operons associated HDIG domain protein</fullName>
    </submittedName>
</protein>
<dbReference type="Pfam" id="PF01966">
    <property type="entry name" value="HD"/>
    <property type="match status" value="1"/>
</dbReference>
<evidence type="ECO:0000259" key="1">
    <source>
        <dbReference type="Pfam" id="PF01966"/>
    </source>
</evidence>
<dbReference type="CDD" id="cd00077">
    <property type="entry name" value="HDc"/>
    <property type="match status" value="1"/>
</dbReference>
<dbReference type="NCBIfam" id="TIGR03276">
    <property type="entry name" value="Phn-HD"/>
    <property type="match status" value="1"/>
</dbReference>
<reference evidence="2 3" key="1">
    <citation type="submission" date="2017-04" db="EMBL/GenBank/DDBJ databases">
        <authorList>
            <person name="Afonso C.L."/>
            <person name="Miller P.J."/>
            <person name="Scott M.A."/>
            <person name="Spackman E."/>
            <person name="Goraichik I."/>
            <person name="Dimitrov K.M."/>
            <person name="Suarez D.L."/>
            <person name="Swayne D.E."/>
        </authorList>
    </citation>
    <scope>NUCLEOTIDE SEQUENCE [LARGE SCALE GENOMIC DNA]</scope>
    <source>
        <strain evidence="2 3">USBA 355</strain>
    </source>
</reference>
<proteinExistence type="predicted"/>
<name>A0A1Y6B2P8_9PROT</name>
<dbReference type="Proteomes" id="UP000192917">
    <property type="component" value="Unassembled WGS sequence"/>
</dbReference>
<keyword evidence="3" id="KW-1185">Reference proteome</keyword>
<dbReference type="InterPro" id="IPR003607">
    <property type="entry name" value="HD/PDEase_dom"/>
</dbReference>
<dbReference type="InterPro" id="IPR006674">
    <property type="entry name" value="HD_domain"/>
</dbReference>
<dbReference type="PANTHER" id="PTHR40202">
    <property type="match status" value="1"/>
</dbReference>
<feature type="domain" description="HD" evidence="1">
    <location>
        <begin position="25"/>
        <end position="101"/>
    </location>
</feature>
<organism evidence="2 3">
    <name type="scientific">Tistlia consotensis USBA 355</name>
    <dbReference type="NCBI Taxonomy" id="560819"/>
    <lineage>
        <taxon>Bacteria</taxon>
        <taxon>Pseudomonadati</taxon>
        <taxon>Pseudomonadota</taxon>
        <taxon>Alphaproteobacteria</taxon>
        <taxon>Rhodospirillales</taxon>
        <taxon>Rhodovibrionaceae</taxon>
        <taxon>Tistlia</taxon>
    </lineage>
</organism>
<evidence type="ECO:0000313" key="3">
    <source>
        <dbReference type="Proteomes" id="UP000192917"/>
    </source>
</evidence>
<dbReference type="PANTHER" id="PTHR40202:SF1">
    <property type="entry name" value="HD DOMAIN-CONTAINING PROTEIN"/>
    <property type="match status" value="1"/>
</dbReference>